<protein>
    <submittedName>
        <fullName evidence="1">Uncharacterized protein</fullName>
    </submittedName>
</protein>
<dbReference type="EMBL" id="SJPK01000001">
    <property type="protein sequence ID" value="TWT75420.1"/>
    <property type="molecule type" value="Genomic_DNA"/>
</dbReference>
<comment type="caution">
    <text evidence="1">The sequence shown here is derived from an EMBL/GenBank/DDBJ whole genome shotgun (WGS) entry which is preliminary data.</text>
</comment>
<evidence type="ECO:0000313" key="1">
    <source>
        <dbReference type="EMBL" id="TWT75420.1"/>
    </source>
</evidence>
<dbReference type="AlphaFoldDB" id="A0A5C5YKI3"/>
<sequence length="72" mass="8200">MSIPHAFCCAEGVEENSRWFEGKRTPPEKTCPRIDAAHRRCVLAILVCWRGVINHRGEGVVVAILRIMQMPR</sequence>
<evidence type="ECO:0000313" key="2">
    <source>
        <dbReference type="Proteomes" id="UP000318053"/>
    </source>
</evidence>
<organism evidence="1 2">
    <name type="scientific">Allorhodopirellula solitaria</name>
    <dbReference type="NCBI Taxonomy" id="2527987"/>
    <lineage>
        <taxon>Bacteria</taxon>
        <taxon>Pseudomonadati</taxon>
        <taxon>Planctomycetota</taxon>
        <taxon>Planctomycetia</taxon>
        <taxon>Pirellulales</taxon>
        <taxon>Pirellulaceae</taxon>
        <taxon>Allorhodopirellula</taxon>
    </lineage>
</organism>
<accession>A0A5C5YKI3</accession>
<name>A0A5C5YKI3_9BACT</name>
<dbReference type="Proteomes" id="UP000318053">
    <property type="component" value="Unassembled WGS sequence"/>
</dbReference>
<keyword evidence="2" id="KW-1185">Reference proteome</keyword>
<gene>
    <name evidence="1" type="ORF">CA85_07110</name>
</gene>
<proteinExistence type="predicted"/>
<reference evidence="1 2" key="1">
    <citation type="submission" date="2019-02" db="EMBL/GenBank/DDBJ databases">
        <title>Deep-cultivation of Planctomycetes and their phenomic and genomic characterization uncovers novel biology.</title>
        <authorList>
            <person name="Wiegand S."/>
            <person name="Jogler M."/>
            <person name="Boedeker C."/>
            <person name="Pinto D."/>
            <person name="Vollmers J."/>
            <person name="Rivas-Marin E."/>
            <person name="Kohn T."/>
            <person name="Peeters S.H."/>
            <person name="Heuer A."/>
            <person name="Rast P."/>
            <person name="Oberbeckmann S."/>
            <person name="Bunk B."/>
            <person name="Jeske O."/>
            <person name="Meyerdierks A."/>
            <person name="Storesund J.E."/>
            <person name="Kallscheuer N."/>
            <person name="Luecker S."/>
            <person name="Lage O.M."/>
            <person name="Pohl T."/>
            <person name="Merkel B.J."/>
            <person name="Hornburger P."/>
            <person name="Mueller R.-W."/>
            <person name="Bruemmer F."/>
            <person name="Labrenz M."/>
            <person name="Spormann A.M."/>
            <person name="Op Den Camp H."/>
            <person name="Overmann J."/>
            <person name="Amann R."/>
            <person name="Jetten M.S.M."/>
            <person name="Mascher T."/>
            <person name="Medema M.H."/>
            <person name="Devos D.P."/>
            <person name="Kaster A.-K."/>
            <person name="Ovreas L."/>
            <person name="Rohde M."/>
            <person name="Galperin M.Y."/>
            <person name="Jogler C."/>
        </authorList>
    </citation>
    <scope>NUCLEOTIDE SEQUENCE [LARGE SCALE GENOMIC DNA]</scope>
    <source>
        <strain evidence="1 2">CA85</strain>
    </source>
</reference>